<dbReference type="PANTHER" id="PTHR43319">
    <property type="entry name" value="BETA-LACTAMASE-RELATED"/>
    <property type="match status" value="1"/>
</dbReference>
<feature type="domain" description="Beta-lactamase-related" evidence="2">
    <location>
        <begin position="49"/>
        <end position="100"/>
    </location>
</feature>
<dbReference type="Pfam" id="PF00144">
    <property type="entry name" value="Beta-lactamase"/>
    <property type="match status" value="1"/>
</dbReference>
<dbReference type="Gene3D" id="3.40.710.10">
    <property type="entry name" value="DD-peptidase/beta-lactamase superfamily"/>
    <property type="match status" value="1"/>
</dbReference>
<name>A0A0N4YPA6_NIPBR</name>
<evidence type="ECO:0000259" key="2">
    <source>
        <dbReference type="Pfam" id="PF00144"/>
    </source>
</evidence>
<keyword evidence="4" id="KW-1185">Reference proteome</keyword>
<dbReference type="InterPro" id="IPR052907">
    <property type="entry name" value="Beta-lactamase/esterase"/>
</dbReference>
<evidence type="ECO:0000313" key="5">
    <source>
        <dbReference type="WBParaSite" id="NBR_0001907701-mRNA-1"/>
    </source>
</evidence>
<dbReference type="WBParaSite" id="NBR_0001907701-mRNA-1">
    <property type="protein sequence ID" value="NBR_0001907701-mRNA-1"/>
    <property type="gene ID" value="NBR_0001907701"/>
</dbReference>
<reference evidence="5" key="1">
    <citation type="submission" date="2017-02" db="UniProtKB">
        <authorList>
            <consortium name="WormBaseParasite"/>
        </authorList>
    </citation>
    <scope>IDENTIFICATION</scope>
</reference>
<dbReference type="Proteomes" id="UP000271162">
    <property type="component" value="Unassembled WGS sequence"/>
</dbReference>
<dbReference type="AlphaFoldDB" id="A0A0N4YPA6"/>
<sequence length="217" mass="24363">MLRPVLKLAVVFLIVAYIAELCFYRYDDEVAISGDVDEAFEAVREAFRLNFAEGWERGGAAFVVYHNGRKVVDLWGGYADKDCKRRWKKDTLNVAFSSTKETDDKADAKSVWQGRPLPKLDNEVVTRSNRGDDDLEDNSRSGRPSSTDDDKILCALERDPQSSLGRIEKTTGAPRETVRRALHQAGKVARRPGTVPHDLPQDQGRMRVDICASNLAH</sequence>
<evidence type="ECO:0000256" key="1">
    <source>
        <dbReference type="SAM" id="MobiDB-lite"/>
    </source>
</evidence>
<feature type="region of interest" description="Disordered" evidence="1">
    <location>
        <begin position="105"/>
        <end position="158"/>
    </location>
</feature>
<dbReference type="PANTHER" id="PTHR43319:SF3">
    <property type="entry name" value="BETA-LACTAMASE-RELATED DOMAIN-CONTAINING PROTEIN"/>
    <property type="match status" value="1"/>
</dbReference>
<gene>
    <name evidence="3" type="ORF">NBR_LOCUS19076</name>
</gene>
<evidence type="ECO:0000313" key="4">
    <source>
        <dbReference type="Proteomes" id="UP000271162"/>
    </source>
</evidence>
<dbReference type="InterPro" id="IPR012338">
    <property type="entry name" value="Beta-lactam/transpept-like"/>
</dbReference>
<dbReference type="SUPFAM" id="SSF56601">
    <property type="entry name" value="beta-lactamase/transpeptidase-like"/>
    <property type="match status" value="1"/>
</dbReference>
<protein>
    <submittedName>
        <fullName evidence="5">Beta-lactamase domain-containing protein</fullName>
    </submittedName>
</protein>
<organism evidence="5">
    <name type="scientific">Nippostrongylus brasiliensis</name>
    <name type="common">Rat hookworm</name>
    <dbReference type="NCBI Taxonomy" id="27835"/>
    <lineage>
        <taxon>Eukaryota</taxon>
        <taxon>Metazoa</taxon>
        <taxon>Ecdysozoa</taxon>
        <taxon>Nematoda</taxon>
        <taxon>Chromadorea</taxon>
        <taxon>Rhabditida</taxon>
        <taxon>Rhabditina</taxon>
        <taxon>Rhabditomorpha</taxon>
        <taxon>Strongyloidea</taxon>
        <taxon>Heligmosomidae</taxon>
        <taxon>Nippostrongylus</taxon>
    </lineage>
</organism>
<accession>A0A0N4YPA6</accession>
<reference evidence="3 4" key="2">
    <citation type="submission" date="2018-11" db="EMBL/GenBank/DDBJ databases">
        <authorList>
            <consortium name="Pathogen Informatics"/>
        </authorList>
    </citation>
    <scope>NUCLEOTIDE SEQUENCE [LARGE SCALE GENOMIC DNA]</scope>
</reference>
<dbReference type="EMBL" id="UYSL01023886">
    <property type="protein sequence ID" value="VDL82805.1"/>
    <property type="molecule type" value="Genomic_DNA"/>
</dbReference>
<evidence type="ECO:0000313" key="3">
    <source>
        <dbReference type="EMBL" id="VDL82805.1"/>
    </source>
</evidence>
<feature type="compositionally biased region" description="Basic and acidic residues" evidence="1">
    <location>
        <begin position="118"/>
        <end position="158"/>
    </location>
</feature>
<dbReference type="STRING" id="27835.A0A0N4YPA6"/>
<dbReference type="InterPro" id="IPR001466">
    <property type="entry name" value="Beta-lactam-related"/>
</dbReference>
<proteinExistence type="predicted"/>